<gene>
    <name evidence="2" type="ORF">IV81_GL001203</name>
</gene>
<reference evidence="2 3" key="1">
    <citation type="journal article" date="2015" name="Genome Announc.">
        <title>Expanding the biotechnology potential of lactobacilli through comparative genomics of 213 strains and associated genera.</title>
        <authorList>
            <person name="Sun Z."/>
            <person name="Harris H.M."/>
            <person name="McCann A."/>
            <person name="Guo C."/>
            <person name="Argimon S."/>
            <person name="Zhang W."/>
            <person name="Yang X."/>
            <person name="Jeffery I.B."/>
            <person name="Cooney J.C."/>
            <person name="Kagawa T.F."/>
            <person name="Liu W."/>
            <person name="Song Y."/>
            <person name="Salvetti E."/>
            <person name="Wrobel A."/>
            <person name="Rasinkangas P."/>
            <person name="Parkhill J."/>
            <person name="Rea M.C."/>
            <person name="O'Sullivan O."/>
            <person name="Ritari J."/>
            <person name="Douillard F.P."/>
            <person name="Paul Ross R."/>
            <person name="Yang R."/>
            <person name="Briner A.E."/>
            <person name="Felis G.E."/>
            <person name="de Vos W.M."/>
            <person name="Barrangou R."/>
            <person name="Klaenhammer T.R."/>
            <person name="Caufield P.W."/>
            <person name="Cui Y."/>
            <person name="Zhang H."/>
            <person name="O'Toole P.W."/>
        </authorList>
    </citation>
    <scope>NUCLEOTIDE SEQUENCE [LARGE SCALE GENOMIC DNA]</scope>
    <source>
        <strain evidence="2 3">DSM 18001</strain>
    </source>
</reference>
<dbReference type="AlphaFoldDB" id="A0A0R2KYL7"/>
<evidence type="ECO:0000256" key="1">
    <source>
        <dbReference type="SAM" id="Phobius"/>
    </source>
</evidence>
<keyword evidence="1" id="KW-0812">Transmembrane</keyword>
<protein>
    <submittedName>
        <fullName evidence="2">Uncharacterized protein</fullName>
    </submittedName>
</protein>
<feature type="transmembrane region" description="Helical" evidence="1">
    <location>
        <begin position="156"/>
        <end position="175"/>
    </location>
</feature>
<organism evidence="2 3">
    <name type="scientific">Pediococcus stilesii</name>
    <dbReference type="NCBI Taxonomy" id="331679"/>
    <lineage>
        <taxon>Bacteria</taxon>
        <taxon>Bacillati</taxon>
        <taxon>Bacillota</taxon>
        <taxon>Bacilli</taxon>
        <taxon>Lactobacillales</taxon>
        <taxon>Lactobacillaceae</taxon>
        <taxon>Pediococcus</taxon>
    </lineage>
</organism>
<dbReference type="RefSeq" id="WP_083484670.1">
    <property type="nucleotide sequence ID" value="NZ_JQBX01000004.1"/>
</dbReference>
<name>A0A0R2KYL7_9LACO</name>
<evidence type="ECO:0000313" key="2">
    <source>
        <dbReference type="EMBL" id="KRN94568.1"/>
    </source>
</evidence>
<dbReference type="PATRIC" id="fig|331679.3.peg.1227"/>
<proteinExistence type="predicted"/>
<keyword evidence="1" id="KW-1133">Transmembrane helix</keyword>
<dbReference type="EMBL" id="JQBX01000004">
    <property type="protein sequence ID" value="KRN94568.1"/>
    <property type="molecule type" value="Genomic_DNA"/>
</dbReference>
<keyword evidence="3" id="KW-1185">Reference proteome</keyword>
<evidence type="ECO:0000313" key="3">
    <source>
        <dbReference type="Proteomes" id="UP000051859"/>
    </source>
</evidence>
<dbReference type="Proteomes" id="UP000051859">
    <property type="component" value="Unassembled WGS sequence"/>
</dbReference>
<keyword evidence="1" id="KW-0472">Membrane</keyword>
<sequence>MNINNKTLLALCIALIGLIGSILGGRYSKINEQQITDRKIFDNCYSKIFKIMEYNFYSKELNLFEYQELGKQLLKIFDKSQGYFYPSLKEYAKWLASAKDTSTAQFALSSFSWTFDKQYTKVCSKIGMPKRSRYYRQNTHQYKDLKNLIFLSFFDAYAWINWTYVLMFILIVVALI</sequence>
<comment type="caution">
    <text evidence="2">The sequence shown here is derived from an EMBL/GenBank/DDBJ whole genome shotgun (WGS) entry which is preliminary data.</text>
</comment>
<accession>A0A0R2KYL7</accession>